<sequence length="123" mass="13381">MKRSLIIAALLIGFSAIGFAQQKEATVIKLDQTPGEFVTKELTLKPGKYIFEVTNKGVDHEVGFVIAPVKDGKEGDHIKAGYLSKAIKDGEKGSSKVVNLAAGTYNYFCPLNPTPHYKIVVKE</sequence>
<feature type="chain" id="PRO_5009185135" description="Blue (type 1) copper domain-containing protein" evidence="3">
    <location>
        <begin position="21"/>
        <end position="123"/>
    </location>
</feature>
<dbReference type="GO" id="GO:0009055">
    <property type="term" value="F:electron transfer activity"/>
    <property type="evidence" value="ECO:0007669"/>
    <property type="project" value="InterPro"/>
</dbReference>
<dbReference type="GO" id="GO:0005507">
    <property type="term" value="F:copper ion binding"/>
    <property type="evidence" value="ECO:0007669"/>
    <property type="project" value="InterPro"/>
</dbReference>
<evidence type="ECO:0000313" key="6">
    <source>
        <dbReference type="Proteomes" id="UP000095552"/>
    </source>
</evidence>
<comment type="caution">
    <text evidence="5">The sequence shown here is derived from an EMBL/GenBank/DDBJ whole genome shotgun (WGS) entry which is preliminary data.</text>
</comment>
<evidence type="ECO:0000259" key="4">
    <source>
        <dbReference type="Pfam" id="PF00127"/>
    </source>
</evidence>
<proteinExistence type="predicted"/>
<dbReference type="STRING" id="1563681.BFP71_10420"/>
<evidence type="ECO:0000256" key="2">
    <source>
        <dbReference type="ARBA" id="ARBA00023008"/>
    </source>
</evidence>
<dbReference type="InterPro" id="IPR000923">
    <property type="entry name" value="BlueCu_1"/>
</dbReference>
<accession>A0A1E5SLE6</accession>
<keyword evidence="2" id="KW-0186">Copper</keyword>
<keyword evidence="3" id="KW-0732">Signal</keyword>
<dbReference type="AlphaFoldDB" id="A0A1E5SLE6"/>
<dbReference type="RefSeq" id="WP_069835413.1">
    <property type="nucleotide sequence ID" value="NZ_MDGQ01000005.1"/>
</dbReference>
<evidence type="ECO:0000256" key="3">
    <source>
        <dbReference type="SAM" id="SignalP"/>
    </source>
</evidence>
<keyword evidence="1" id="KW-0479">Metal-binding</keyword>
<dbReference type="Pfam" id="PF00127">
    <property type="entry name" value="Copper-bind"/>
    <property type="match status" value="1"/>
</dbReference>
<organism evidence="5 6">
    <name type="scientific">Roseivirga misakiensis</name>
    <dbReference type="NCBI Taxonomy" id="1563681"/>
    <lineage>
        <taxon>Bacteria</taxon>
        <taxon>Pseudomonadati</taxon>
        <taxon>Bacteroidota</taxon>
        <taxon>Cytophagia</taxon>
        <taxon>Cytophagales</taxon>
        <taxon>Roseivirgaceae</taxon>
        <taxon>Roseivirga</taxon>
    </lineage>
</organism>
<protein>
    <recommendedName>
        <fullName evidence="4">Blue (type 1) copper domain-containing protein</fullName>
    </recommendedName>
</protein>
<dbReference type="Gene3D" id="2.60.40.420">
    <property type="entry name" value="Cupredoxins - blue copper proteins"/>
    <property type="match status" value="1"/>
</dbReference>
<reference evidence="5 6" key="1">
    <citation type="submission" date="2016-08" db="EMBL/GenBank/DDBJ databases">
        <title>Draft genome of Fabibacter sp. strain SK-8.</title>
        <authorList>
            <person name="Wong S.-K."/>
            <person name="Hamasaki K."/>
            <person name="Yoshizawa S."/>
        </authorList>
    </citation>
    <scope>NUCLEOTIDE SEQUENCE [LARGE SCALE GENOMIC DNA]</scope>
    <source>
        <strain evidence="5 6">SK-8</strain>
    </source>
</reference>
<feature type="domain" description="Blue (type 1) copper" evidence="4">
    <location>
        <begin position="35"/>
        <end position="118"/>
    </location>
</feature>
<keyword evidence="6" id="KW-1185">Reference proteome</keyword>
<evidence type="ECO:0000256" key="1">
    <source>
        <dbReference type="ARBA" id="ARBA00022723"/>
    </source>
</evidence>
<dbReference type="EMBL" id="MDGQ01000005">
    <property type="protein sequence ID" value="OEJ99950.1"/>
    <property type="molecule type" value="Genomic_DNA"/>
</dbReference>
<dbReference type="SUPFAM" id="SSF49503">
    <property type="entry name" value="Cupredoxins"/>
    <property type="match status" value="1"/>
</dbReference>
<dbReference type="Proteomes" id="UP000095552">
    <property type="component" value="Unassembled WGS sequence"/>
</dbReference>
<gene>
    <name evidence="5" type="ORF">BFP71_10420</name>
</gene>
<dbReference type="OrthoDB" id="6264717at2"/>
<name>A0A1E5SLE6_9BACT</name>
<evidence type="ECO:0000313" key="5">
    <source>
        <dbReference type="EMBL" id="OEJ99950.1"/>
    </source>
</evidence>
<dbReference type="InterPro" id="IPR008972">
    <property type="entry name" value="Cupredoxin"/>
</dbReference>
<feature type="signal peptide" evidence="3">
    <location>
        <begin position="1"/>
        <end position="20"/>
    </location>
</feature>